<dbReference type="EMBL" id="FOYT01000003">
    <property type="protein sequence ID" value="SFR66027.1"/>
    <property type="molecule type" value="Genomic_DNA"/>
</dbReference>
<protein>
    <submittedName>
        <fullName evidence="11">Na+/proline symporter</fullName>
    </submittedName>
</protein>
<dbReference type="InterPro" id="IPR001734">
    <property type="entry name" value="Na/solute_symporter"/>
</dbReference>
<dbReference type="AlphaFoldDB" id="A0A1I6IGV7"/>
<evidence type="ECO:0000256" key="8">
    <source>
        <dbReference type="RuleBase" id="RU362091"/>
    </source>
</evidence>
<feature type="transmembrane region" description="Helical" evidence="10">
    <location>
        <begin position="113"/>
        <end position="136"/>
    </location>
</feature>
<feature type="transmembrane region" description="Helical" evidence="10">
    <location>
        <begin position="230"/>
        <end position="251"/>
    </location>
</feature>
<dbReference type="InterPro" id="IPR050277">
    <property type="entry name" value="Sodium:Solute_Symporter"/>
</dbReference>
<feature type="compositionally biased region" description="Basic and acidic residues" evidence="9">
    <location>
        <begin position="522"/>
        <end position="538"/>
    </location>
</feature>
<comment type="subcellular location">
    <subcellularLocation>
        <location evidence="1">Membrane</location>
        <topology evidence="1">Multi-pass membrane protein</topology>
    </subcellularLocation>
</comment>
<keyword evidence="12" id="KW-1185">Reference proteome</keyword>
<evidence type="ECO:0000256" key="2">
    <source>
        <dbReference type="ARBA" id="ARBA00006434"/>
    </source>
</evidence>
<feature type="compositionally biased region" description="Gly residues" evidence="9">
    <location>
        <begin position="507"/>
        <end position="521"/>
    </location>
</feature>
<organism evidence="11 12">
    <name type="scientific">Halogeometricum rufum</name>
    <dbReference type="NCBI Taxonomy" id="553469"/>
    <lineage>
        <taxon>Archaea</taxon>
        <taxon>Methanobacteriati</taxon>
        <taxon>Methanobacteriota</taxon>
        <taxon>Stenosarchaea group</taxon>
        <taxon>Halobacteria</taxon>
        <taxon>Halobacteriales</taxon>
        <taxon>Haloferacaceae</taxon>
        <taxon>Halogeometricum</taxon>
    </lineage>
</organism>
<reference evidence="12" key="1">
    <citation type="submission" date="2016-10" db="EMBL/GenBank/DDBJ databases">
        <authorList>
            <person name="Varghese N."/>
            <person name="Submissions S."/>
        </authorList>
    </citation>
    <scope>NUCLEOTIDE SEQUENCE [LARGE SCALE GENOMIC DNA]</scope>
    <source>
        <strain evidence="12">CGMCC 1.7736</strain>
    </source>
</reference>
<proteinExistence type="inferred from homology"/>
<keyword evidence="6 10" id="KW-1133">Transmembrane helix</keyword>
<feature type="transmembrane region" description="Helical" evidence="10">
    <location>
        <begin position="419"/>
        <end position="441"/>
    </location>
</feature>
<dbReference type="RefSeq" id="WP_089809530.1">
    <property type="nucleotide sequence ID" value="NZ_FOYT01000003.1"/>
</dbReference>
<evidence type="ECO:0000256" key="5">
    <source>
        <dbReference type="ARBA" id="ARBA00022692"/>
    </source>
</evidence>
<evidence type="ECO:0000256" key="3">
    <source>
        <dbReference type="ARBA" id="ARBA00022448"/>
    </source>
</evidence>
<feature type="transmembrane region" description="Helical" evidence="10">
    <location>
        <begin position="321"/>
        <end position="345"/>
    </location>
</feature>
<feature type="region of interest" description="Disordered" evidence="9">
    <location>
        <begin position="502"/>
        <end position="538"/>
    </location>
</feature>
<name>A0A1I6IGV7_9EURY</name>
<feature type="transmembrane region" description="Helical" evidence="10">
    <location>
        <begin position="366"/>
        <end position="386"/>
    </location>
</feature>
<feature type="transmembrane region" description="Helical" evidence="10">
    <location>
        <begin position="6"/>
        <end position="25"/>
    </location>
</feature>
<gene>
    <name evidence="11" type="ORF">SAMN04487947_3248</name>
</gene>
<dbReference type="PROSITE" id="PS00457">
    <property type="entry name" value="NA_SOLUT_SYMP_2"/>
    <property type="match status" value="1"/>
</dbReference>
<feature type="transmembrane region" description="Helical" evidence="10">
    <location>
        <begin position="392"/>
        <end position="412"/>
    </location>
</feature>
<keyword evidence="4" id="KW-1003">Cell membrane</keyword>
<evidence type="ECO:0000256" key="6">
    <source>
        <dbReference type="ARBA" id="ARBA00022989"/>
    </source>
</evidence>
<dbReference type="Proteomes" id="UP000198531">
    <property type="component" value="Unassembled WGS sequence"/>
</dbReference>
<evidence type="ECO:0000256" key="7">
    <source>
        <dbReference type="ARBA" id="ARBA00023136"/>
    </source>
</evidence>
<evidence type="ECO:0000256" key="10">
    <source>
        <dbReference type="SAM" id="Phobius"/>
    </source>
</evidence>
<dbReference type="OrthoDB" id="9779at2157"/>
<dbReference type="Gene3D" id="1.20.1730.10">
    <property type="entry name" value="Sodium/glucose cotransporter"/>
    <property type="match status" value="1"/>
</dbReference>
<evidence type="ECO:0000313" key="11">
    <source>
        <dbReference type="EMBL" id="SFR66027.1"/>
    </source>
</evidence>
<feature type="transmembrane region" description="Helical" evidence="10">
    <location>
        <begin position="187"/>
        <end position="210"/>
    </location>
</feature>
<feature type="transmembrane region" description="Helical" evidence="10">
    <location>
        <begin position="46"/>
        <end position="63"/>
    </location>
</feature>
<dbReference type="PROSITE" id="PS50283">
    <property type="entry name" value="NA_SOLUT_SYMP_3"/>
    <property type="match status" value="1"/>
</dbReference>
<sequence length="538" mass="54998">MVSSGVALALTVATLAVFTGLGVWFSRGKVGSVEDLITARNETGEGQLSATLVASVMGVWILLSAPEAGALYGIAAVVGYGVGEAVPMLAYSRLGPRIRALIPEGHSLTEYAYARYGGAMYAFVIVVSVLYMFVFLAAELTGISLALNYVAGVPQWQTALLVGGFVLLYTGYGGLRASIFTDTVQTVVILPLLVLSVGAVVLTLGGTGAIHEGVVAANPTLLDPGFVPGLRFGVALVFAVLGAELVNQTWWQRIYAATDSGVVERGFRTATVANGLVLVLATLLGIVAVGGADVVMRLGSADYNAGIAFFVLLDGTFADPLVLVVLLLAVALVMSTADTLFNALSSLVTADLPRLLSDPDDRTLRLGARAVTVVVAVGAVAVSLRAQSVLRLFFVADLLGAAVGFPLVYGLFTGRLTGGGALASSLGGLAAGSAFFPFPFGLHGAADSLLGGALPAPDPTYLLPFAGAFLVSTVLALTAARLSSDEFDLSRLSGEIRRLDEPVADGGRVGGGGRAGGSGRVGDGRGESEAADAEEVRD</sequence>
<comment type="similarity">
    <text evidence="2 8">Belongs to the sodium:solute symporter (SSF) (TC 2.A.21) family.</text>
</comment>
<feature type="transmembrane region" description="Helical" evidence="10">
    <location>
        <begin position="461"/>
        <end position="482"/>
    </location>
</feature>
<dbReference type="STRING" id="553469.SAMN04487947_3248"/>
<evidence type="ECO:0000313" key="12">
    <source>
        <dbReference type="Proteomes" id="UP000198531"/>
    </source>
</evidence>
<dbReference type="InterPro" id="IPR038377">
    <property type="entry name" value="Na/Glc_symporter_sf"/>
</dbReference>
<evidence type="ECO:0000256" key="4">
    <source>
        <dbReference type="ARBA" id="ARBA00022475"/>
    </source>
</evidence>
<dbReference type="GO" id="GO:0015606">
    <property type="term" value="F:spermidine transmembrane transporter activity"/>
    <property type="evidence" value="ECO:0007669"/>
    <property type="project" value="TreeGrafter"/>
</dbReference>
<dbReference type="GO" id="GO:0005886">
    <property type="term" value="C:plasma membrane"/>
    <property type="evidence" value="ECO:0007669"/>
    <property type="project" value="TreeGrafter"/>
</dbReference>
<dbReference type="InterPro" id="IPR018212">
    <property type="entry name" value="Na/solute_symporter_CS"/>
</dbReference>
<dbReference type="PANTHER" id="PTHR48086">
    <property type="entry name" value="SODIUM/PROLINE SYMPORTER-RELATED"/>
    <property type="match status" value="1"/>
</dbReference>
<dbReference type="Pfam" id="PF00474">
    <property type="entry name" value="SSF"/>
    <property type="match status" value="1"/>
</dbReference>
<feature type="transmembrane region" description="Helical" evidence="10">
    <location>
        <begin position="272"/>
        <end position="292"/>
    </location>
</feature>
<keyword evidence="5 10" id="KW-0812">Transmembrane</keyword>
<feature type="transmembrane region" description="Helical" evidence="10">
    <location>
        <begin position="156"/>
        <end position="175"/>
    </location>
</feature>
<evidence type="ECO:0000256" key="1">
    <source>
        <dbReference type="ARBA" id="ARBA00004141"/>
    </source>
</evidence>
<accession>A0A1I6IGV7</accession>
<dbReference type="PANTHER" id="PTHR48086:SF10">
    <property type="entry name" value="AGR155CP"/>
    <property type="match status" value="1"/>
</dbReference>
<feature type="transmembrane region" description="Helical" evidence="10">
    <location>
        <begin position="69"/>
        <end position="92"/>
    </location>
</feature>
<dbReference type="GO" id="GO:0046942">
    <property type="term" value="P:carboxylic acid transport"/>
    <property type="evidence" value="ECO:0007669"/>
    <property type="project" value="UniProtKB-ARBA"/>
</dbReference>
<evidence type="ECO:0000256" key="9">
    <source>
        <dbReference type="SAM" id="MobiDB-lite"/>
    </source>
</evidence>
<keyword evidence="7 10" id="KW-0472">Membrane</keyword>
<keyword evidence="3" id="KW-0813">Transport</keyword>